<dbReference type="InterPro" id="IPR032675">
    <property type="entry name" value="LRR_dom_sf"/>
</dbReference>
<dbReference type="GO" id="GO:0005737">
    <property type="term" value="C:cytoplasm"/>
    <property type="evidence" value="ECO:0007669"/>
    <property type="project" value="TreeGrafter"/>
</dbReference>
<dbReference type="PANTHER" id="PTHR15454:SF56">
    <property type="entry name" value="PROTEIN PHOSPHATASE 1 REGULATORY SUBUNIT 7-RELATED"/>
    <property type="match status" value="1"/>
</dbReference>
<keyword evidence="1" id="KW-0433">Leucine-rich repeat</keyword>
<dbReference type="SUPFAM" id="SSF52058">
    <property type="entry name" value="L domain-like"/>
    <property type="match status" value="2"/>
</dbReference>
<dbReference type="Proteomes" id="UP001360560">
    <property type="component" value="Unassembled WGS sequence"/>
</dbReference>
<dbReference type="InterPro" id="IPR003591">
    <property type="entry name" value="Leu-rich_rpt_typical-subtyp"/>
</dbReference>
<reference evidence="4 5" key="1">
    <citation type="journal article" date="2023" name="Elife">
        <title>Identification of key yeast species and microbe-microbe interactions impacting larval growth of Drosophila in the wild.</title>
        <authorList>
            <person name="Mure A."/>
            <person name="Sugiura Y."/>
            <person name="Maeda R."/>
            <person name="Honda K."/>
            <person name="Sakurai N."/>
            <person name="Takahashi Y."/>
            <person name="Watada M."/>
            <person name="Katoh T."/>
            <person name="Gotoh A."/>
            <person name="Gotoh Y."/>
            <person name="Taniguchi I."/>
            <person name="Nakamura K."/>
            <person name="Hayashi T."/>
            <person name="Katayama T."/>
            <person name="Uemura T."/>
            <person name="Hattori Y."/>
        </authorList>
    </citation>
    <scope>NUCLEOTIDE SEQUENCE [LARGE SCALE GENOMIC DNA]</scope>
    <source>
        <strain evidence="4 5">SC-9</strain>
    </source>
</reference>
<dbReference type="GeneID" id="90075269"/>
<dbReference type="Gene3D" id="3.80.10.10">
    <property type="entry name" value="Ribonuclease Inhibitor"/>
    <property type="match status" value="3"/>
</dbReference>
<keyword evidence="5" id="KW-1185">Reference proteome</keyword>
<evidence type="ECO:0000256" key="2">
    <source>
        <dbReference type="ARBA" id="ARBA00022737"/>
    </source>
</evidence>
<dbReference type="AlphaFoldDB" id="A0AAV5QRD3"/>
<dbReference type="PANTHER" id="PTHR15454">
    <property type="entry name" value="NISCHARIN RELATED"/>
    <property type="match status" value="1"/>
</dbReference>
<evidence type="ECO:0000256" key="1">
    <source>
        <dbReference type="ARBA" id="ARBA00022614"/>
    </source>
</evidence>
<evidence type="ECO:0000313" key="5">
    <source>
        <dbReference type="Proteomes" id="UP001360560"/>
    </source>
</evidence>
<dbReference type="Pfam" id="PF23598">
    <property type="entry name" value="LRR_14"/>
    <property type="match status" value="1"/>
</dbReference>
<comment type="caution">
    <text evidence="4">The sequence shown here is derived from an EMBL/GenBank/DDBJ whole genome shotgun (WGS) entry which is preliminary data.</text>
</comment>
<dbReference type="InterPro" id="IPR055414">
    <property type="entry name" value="LRR_R13L4/SHOC2-like"/>
</dbReference>
<keyword evidence="2" id="KW-0677">Repeat</keyword>
<sequence length="599" mass="68819">MSLGQLPSEILCQIFGYVQDTRQLLKIHQTIPHHEIKKCIELHLFKEVQLCSWECFHGHYYQSTIGDDNDLEIRLIDSKNSPSSILINVDTLSFEKLSRYKHNVKNITIPNHYRGDMPEFFKSKIAEFINTLPQLQSLVTYYQLPPIATPIISLVEHHNPSNLQNYNLSRLKYLQTKSGNQMSEPIKAPELQTLSTTICLKTLDGTTWKSSPKLRELGINSMKKLNCQQLNHENFQSLQKIKISQWDSDSMMMFEIVGTWNLDKLRIFSFDGNHKKISDSSLSKVISGSKNIDQLNLTRCSYHSMDELSTPLKHLKNLHSLDLTGNKISAFCMLENSNLHNLCLNDNKINDLKNFQYHQDLQVLQLSKNHILQLQHLDNLQQLKVLDLSFNKIYKIQNLETLTNLETLDLSHCYIKTIEGLSTLTNLKHLNLNHNHHIKSIENLETLTNLTHLSLSYTSIGKIDNLHSLTNLVKLELSNNRFTIVENLQNLLNLQTLDLSKNQGQLDVARFANLKKLRNIDLSGGCQLINLQSLRKLPNLWRLNLTDSSWHSQDLTWLKDRNIDLCGVTIADHNNNAGGGVGSMASRFFSALFDYILIY</sequence>
<dbReference type="EMBL" id="BTFZ01000011">
    <property type="protein sequence ID" value="GMM37294.1"/>
    <property type="molecule type" value="Genomic_DNA"/>
</dbReference>
<dbReference type="SMART" id="SM00365">
    <property type="entry name" value="LRR_SD22"/>
    <property type="match status" value="9"/>
</dbReference>
<proteinExistence type="predicted"/>
<gene>
    <name evidence="4" type="ORF">DASC09_046190</name>
</gene>
<dbReference type="SMART" id="SM00369">
    <property type="entry name" value="LRR_TYP"/>
    <property type="match status" value="4"/>
</dbReference>
<evidence type="ECO:0000259" key="3">
    <source>
        <dbReference type="Pfam" id="PF23598"/>
    </source>
</evidence>
<evidence type="ECO:0000313" key="4">
    <source>
        <dbReference type="EMBL" id="GMM37294.1"/>
    </source>
</evidence>
<dbReference type="RefSeq" id="XP_064854290.1">
    <property type="nucleotide sequence ID" value="XM_064998218.1"/>
</dbReference>
<protein>
    <recommendedName>
        <fullName evidence="3">Disease resistance R13L4/SHOC-2-like LRR domain-containing protein</fullName>
    </recommendedName>
</protein>
<name>A0AAV5QRD3_9ASCO</name>
<feature type="domain" description="Disease resistance R13L4/SHOC-2-like LRR" evidence="3">
    <location>
        <begin position="346"/>
        <end position="558"/>
    </location>
</feature>
<accession>A0AAV5QRD3</accession>
<dbReference type="PROSITE" id="PS51450">
    <property type="entry name" value="LRR"/>
    <property type="match status" value="7"/>
</dbReference>
<dbReference type="InterPro" id="IPR001611">
    <property type="entry name" value="Leu-rich_rpt"/>
</dbReference>
<organism evidence="4 5">
    <name type="scientific">Saccharomycopsis crataegensis</name>
    <dbReference type="NCBI Taxonomy" id="43959"/>
    <lineage>
        <taxon>Eukaryota</taxon>
        <taxon>Fungi</taxon>
        <taxon>Dikarya</taxon>
        <taxon>Ascomycota</taxon>
        <taxon>Saccharomycotina</taxon>
        <taxon>Saccharomycetes</taxon>
        <taxon>Saccharomycopsidaceae</taxon>
        <taxon>Saccharomycopsis</taxon>
    </lineage>
</organism>